<dbReference type="PROSITE" id="PS01302">
    <property type="entry name" value="UPF0758"/>
    <property type="match status" value="1"/>
</dbReference>
<evidence type="ECO:0000256" key="5">
    <source>
        <dbReference type="ARBA" id="ARBA00022833"/>
    </source>
</evidence>
<evidence type="ECO:0000256" key="1">
    <source>
        <dbReference type="ARBA" id="ARBA00010243"/>
    </source>
</evidence>
<dbReference type="PANTHER" id="PTHR30471">
    <property type="entry name" value="DNA REPAIR PROTEIN RADC"/>
    <property type="match status" value="1"/>
</dbReference>
<dbReference type="PANTHER" id="PTHR30471:SF3">
    <property type="entry name" value="UPF0758 PROTEIN YEES-RELATED"/>
    <property type="match status" value="1"/>
</dbReference>
<protein>
    <submittedName>
        <fullName evidence="9">DNA repair protein</fullName>
    </submittedName>
</protein>
<dbReference type="EMBL" id="JQBX01000006">
    <property type="protein sequence ID" value="KRN94334.1"/>
    <property type="molecule type" value="Genomic_DNA"/>
</dbReference>
<dbReference type="InterPro" id="IPR020891">
    <property type="entry name" value="UPF0758_CS"/>
</dbReference>
<evidence type="ECO:0000259" key="8">
    <source>
        <dbReference type="PROSITE" id="PS50249"/>
    </source>
</evidence>
<dbReference type="NCBIfam" id="TIGR00608">
    <property type="entry name" value="radc"/>
    <property type="match status" value="1"/>
</dbReference>
<dbReference type="AlphaFoldDB" id="A0A0R2KY57"/>
<keyword evidence="5" id="KW-0862">Zinc</keyword>
<dbReference type="PATRIC" id="fig|331679.3.peg.1549"/>
<sequence length="223" mass="24905">MQMNLYDGAKDKLQQIGVENLTNEELVKAFLICQGLSQELLKLNESFWDAIGDIAGYGILNQLEKETIFNENKNAALSLEAAIELGKRMQTQPIQLIGKVIGSAQIGKMMIARFQKNTQEHLLLLCLDTKNQIKREIIIFKGGLNSAEVHPREIMVEALRVSSNSFILVHNHPSGSIEPSMNDVAFTKKMQKVGELMGIRLIDHLIIGDQSYWSAAEKGVLND</sequence>
<keyword evidence="3" id="KW-0479">Metal-binding</keyword>
<dbReference type="PROSITE" id="PS50249">
    <property type="entry name" value="MPN"/>
    <property type="match status" value="1"/>
</dbReference>
<evidence type="ECO:0000256" key="4">
    <source>
        <dbReference type="ARBA" id="ARBA00022801"/>
    </source>
</evidence>
<dbReference type="InterPro" id="IPR001405">
    <property type="entry name" value="UPF0758"/>
</dbReference>
<gene>
    <name evidence="9" type="ORF">IV81_GL001514</name>
</gene>
<organism evidence="9 10">
    <name type="scientific">Pediococcus stilesii</name>
    <dbReference type="NCBI Taxonomy" id="331679"/>
    <lineage>
        <taxon>Bacteria</taxon>
        <taxon>Bacillati</taxon>
        <taxon>Bacillota</taxon>
        <taxon>Bacilli</taxon>
        <taxon>Lactobacillales</taxon>
        <taxon>Lactobacillaceae</taxon>
        <taxon>Pediococcus</taxon>
    </lineage>
</organism>
<keyword evidence="2" id="KW-0645">Protease</keyword>
<dbReference type="InterPro" id="IPR037518">
    <property type="entry name" value="MPN"/>
</dbReference>
<dbReference type="Proteomes" id="UP000051859">
    <property type="component" value="Unassembled WGS sequence"/>
</dbReference>
<dbReference type="GO" id="GO:0008237">
    <property type="term" value="F:metallopeptidase activity"/>
    <property type="evidence" value="ECO:0007669"/>
    <property type="project" value="UniProtKB-KW"/>
</dbReference>
<dbReference type="CDD" id="cd08071">
    <property type="entry name" value="MPN_DUF2466"/>
    <property type="match status" value="1"/>
</dbReference>
<evidence type="ECO:0000313" key="9">
    <source>
        <dbReference type="EMBL" id="KRN94334.1"/>
    </source>
</evidence>
<comment type="caution">
    <text evidence="9">The sequence shown here is derived from an EMBL/GenBank/DDBJ whole genome shotgun (WGS) entry which is preliminary data.</text>
</comment>
<proteinExistence type="inferred from homology"/>
<dbReference type="Gene3D" id="3.40.140.10">
    <property type="entry name" value="Cytidine Deaminase, domain 2"/>
    <property type="match status" value="1"/>
</dbReference>
<keyword evidence="10" id="KW-1185">Reference proteome</keyword>
<evidence type="ECO:0000256" key="3">
    <source>
        <dbReference type="ARBA" id="ARBA00022723"/>
    </source>
</evidence>
<keyword evidence="4" id="KW-0378">Hydrolase</keyword>
<evidence type="ECO:0000256" key="7">
    <source>
        <dbReference type="RuleBase" id="RU003797"/>
    </source>
</evidence>
<name>A0A0R2KY57_9LACO</name>
<evidence type="ECO:0000256" key="2">
    <source>
        <dbReference type="ARBA" id="ARBA00022670"/>
    </source>
</evidence>
<comment type="similarity">
    <text evidence="1 7">Belongs to the UPF0758 family.</text>
</comment>
<evidence type="ECO:0000313" key="10">
    <source>
        <dbReference type="Proteomes" id="UP000051859"/>
    </source>
</evidence>
<feature type="domain" description="MPN" evidence="8">
    <location>
        <begin position="99"/>
        <end position="221"/>
    </location>
</feature>
<dbReference type="GO" id="GO:0006508">
    <property type="term" value="P:proteolysis"/>
    <property type="evidence" value="ECO:0007669"/>
    <property type="project" value="UniProtKB-KW"/>
</dbReference>
<dbReference type="STRING" id="331679.IV81_GL001514"/>
<keyword evidence="6" id="KW-0482">Metalloprotease</keyword>
<reference evidence="9 10" key="1">
    <citation type="journal article" date="2015" name="Genome Announc.">
        <title>Expanding the biotechnology potential of lactobacilli through comparative genomics of 213 strains and associated genera.</title>
        <authorList>
            <person name="Sun Z."/>
            <person name="Harris H.M."/>
            <person name="McCann A."/>
            <person name="Guo C."/>
            <person name="Argimon S."/>
            <person name="Zhang W."/>
            <person name="Yang X."/>
            <person name="Jeffery I.B."/>
            <person name="Cooney J.C."/>
            <person name="Kagawa T.F."/>
            <person name="Liu W."/>
            <person name="Song Y."/>
            <person name="Salvetti E."/>
            <person name="Wrobel A."/>
            <person name="Rasinkangas P."/>
            <person name="Parkhill J."/>
            <person name="Rea M.C."/>
            <person name="O'Sullivan O."/>
            <person name="Ritari J."/>
            <person name="Douillard F.P."/>
            <person name="Paul Ross R."/>
            <person name="Yang R."/>
            <person name="Briner A.E."/>
            <person name="Felis G.E."/>
            <person name="de Vos W.M."/>
            <person name="Barrangou R."/>
            <person name="Klaenhammer T.R."/>
            <person name="Caufield P.W."/>
            <person name="Cui Y."/>
            <person name="Zhang H."/>
            <person name="O'Toole P.W."/>
        </authorList>
    </citation>
    <scope>NUCLEOTIDE SEQUENCE [LARGE SCALE GENOMIC DNA]</scope>
    <source>
        <strain evidence="9 10">DSM 18001</strain>
    </source>
</reference>
<dbReference type="Pfam" id="PF04002">
    <property type="entry name" value="RadC"/>
    <property type="match status" value="1"/>
</dbReference>
<dbReference type="InterPro" id="IPR025657">
    <property type="entry name" value="RadC_JAB"/>
</dbReference>
<accession>A0A0R2KY57</accession>
<evidence type="ECO:0000256" key="6">
    <source>
        <dbReference type="ARBA" id="ARBA00023049"/>
    </source>
</evidence>
<dbReference type="GO" id="GO:0046872">
    <property type="term" value="F:metal ion binding"/>
    <property type="evidence" value="ECO:0007669"/>
    <property type="project" value="UniProtKB-KW"/>
</dbReference>